<gene>
    <name evidence="2" type="ORF">RR46_05705</name>
</gene>
<keyword evidence="3" id="KW-1185">Reference proteome</keyword>
<dbReference type="AlphaFoldDB" id="A0A194PVR8"/>
<proteinExistence type="predicted"/>
<dbReference type="Proteomes" id="UP000053268">
    <property type="component" value="Unassembled WGS sequence"/>
</dbReference>
<name>A0A194PVR8_PAPXU</name>
<feature type="compositionally biased region" description="Low complexity" evidence="1">
    <location>
        <begin position="93"/>
        <end position="106"/>
    </location>
</feature>
<evidence type="ECO:0000313" key="3">
    <source>
        <dbReference type="Proteomes" id="UP000053268"/>
    </source>
</evidence>
<evidence type="ECO:0000313" key="2">
    <source>
        <dbReference type="EMBL" id="KPI97088.1"/>
    </source>
</evidence>
<dbReference type="EMBL" id="KQ459591">
    <property type="protein sequence ID" value="KPI97088.1"/>
    <property type="molecule type" value="Genomic_DNA"/>
</dbReference>
<feature type="compositionally biased region" description="Pro residues" evidence="1">
    <location>
        <begin position="83"/>
        <end position="92"/>
    </location>
</feature>
<sequence length="143" mass="15542">MHRQQRQCAECWGAAAVCTTTSQCRQVNSMLNTMVCGVVNRNTPSENYRQRPIYAAPHPLTKYVDDLETPAAASASARVPGAFPCPPLPTTPSPSQFSSSSTHSQPQSPPPAPSRGTQRRRERGVGRGARGRRRASQKNIVNT</sequence>
<reference evidence="2 3" key="1">
    <citation type="journal article" date="2015" name="Nat. Commun.">
        <title>Outbred genome sequencing and CRISPR/Cas9 gene editing in butterflies.</title>
        <authorList>
            <person name="Li X."/>
            <person name="Fan D."/>
            <person name="Zhang W."/>
            <person name="Liu G."/>
            <person name="Zhang L."/>
            <person name="Zhao L."/>
            <person name="Fang X."/>
            <person name="Chen L."/>
            <person name="Dong Y."/>
            <person name="Chen Y."/>
            <person name="Ding Y."/>
            <person name="Zhao R."/>
            <person name="Feng M."/>
            <person name="Zhu Y."/>
            <person name="Feng Y."/>
            <person name="Jiang X."/>
            <person name="Zhu D."/>
            <person name="Xiang H."/>
            <person name="Feng X."/>
            <person name="Li S."/>
            <person name="Wang J."/>
            <person name="Zhang G."/>
            <person name="Kronforst M.R."/>
            <person name="Wang W."/>
        </authorList>
    </citation>
    <scope>NUCLEOTIDE SEQUENCE [LARGE SCALE GENOMIC DNA]</scope>
    <source>
        <strain evidence="2">Ya'a_city_454_Px</strain>
        <tissue evidence="2">Whole body</tissue>
    </source>
</reference>
<organism evidence="2 3">
    <name type="scientific">Papilio xuthus</name>
    <name type="common">Asian swallowtail butterfly</name>
    <dbReference type="NCBI Taxonomy" id="66420"/>
    <lineage>
        <taxon>Eukaryota</taxon>
        <taxon>Metazoa</taxon>
        <taxon>Ecdysozoa</taxon>
        <taxon>Arthropoda</taxon>
        <taxon>Hexapoda</taxon>
        <taxon>Insecta</taxon>
        <taxon>Pterygota</taxon>
        <taxon>Neoptera</taxon>
        <taxon>Endopterygota</taxon>
        <taxon>Lepidoptera</taxon>
        <taxon>Glossata</taxon>
        <taxon>Ditrysia</taxon>
        <taxon>Papilionoidea</taxon>
        <taxon>Papilionidae</taxon>
        <taxon>Papilioninae</taxon>
        <taxon>Papilio</taxon>
    </lineage>
</organism>
<evidence type="ECO:0000256" key="1">
    <source>
        <dbReference type="SAM" id="MobiDB-lite"/>
    </source>
</evidence>
<accession>A0A194PVR8</accession>
<feature type="region of interest" description="Disordered" evidence="1">
    <location>
        <begin position="70"/>
        <end position="143"/>
    </location>
</feature>
<protein>
    <submittedName>
        <fullName evidence="2">Uncharacterized protein</fullName>
    </submittedName>
</protein>